<comment type="caution">
    <text evidence="1">The sequence shown here is derived from an EMBL/GenBank/DDBJ whole genome shotgun (WGS) entry which is preliminary data.</text>
</comment>
<dbReference type="EMBL" id="VIWY01000004">
    <property type="protein sequence ID" value="TWG14538.1"/>
    <property type="molecule type" value="Genomic_DNA"/>
</dbReference>
<keyword evidence="2" id="KW-1185">Reference proteome</keyword>
<name>A0A561VSG3_ACTTI</name>
<accession>A0A561VSG3</accession>
<dbReference type="Proteomes" id="UP000320239">
    <property type="component" value="Unassembled WGS sequence"/>
</dbReference>
<protein>
    <submittedName>
        <fullName evidence="1">Uncharacterized protein</fullName>
    </submittedName>
</protein>
<dbReference type="AlphaFoldDB" id="A0A561VSG3"/>
<sequence length="270" mass="27917">MSEYLDSVLPAAGADAPRLVLGEQPFDVAANSFRLLTTGPEPLSIDGAALGGGLPARRIALSELAAILMHPSCGYTTSDRVWRLLIEQARTGGPAWVVGAAGVAMPGLRQGAYRLRHSAGDVQAELLTAFVAALRTVKPGGAKVAQRLLSATFTAARSALNAEEPIRTTALVLAPVTAAGHPDMVLARAVAAGVISAAEAELIGATRLEGVSVADYAERVERSYWAVVKERSRAEERLVAAVRGGALADQDAAVIAEATMTLAADPAYQG</sequence>
<evidence type="ECO:0000313" key="1">
    <source>
        <dbReference type="EMBL" id="TWG14538.1"/>
    </source>
</evidence>
<gene>
    <name evidence="1" type="ORF">FHX34_104838</name>
</gene>
<organism evidence="1 2">
    <name type="scientific">Actinoplanes teichomyceticus</name>
    <dbReference type="NCBI Taxonomy" id="1867"/>
    <lineage>
        <taxon>Bacteria</taxon>
        <taxon>Bacillati</taxon>
        <taxon>Actinomycetota</taxon>
        <taxon>Actinomycetes</taxon>
        <taxon>Micromonosporales</taxon>
        <taxon>Micromonosporaceae</taxon>
        <taxon>Actinoplanes</taxon>
    </lineage>
</organism>
<dbReference type="RefSeq" id="WP_122980489.1">
    <property type="nucleotide sequence ID" value="NZ_BOMX01000164.1"/>
</dbReference>
<proteinExistence type="predicted"/>
<reference evidence="1 2" key="1">
    <citation type="submission" date="2019-06" db="EMBL/GenBank/DDBJ databases">
        <title>Sequencing the genomes of 1000 actinobacteria strains.</title>
        <authorList>
            <person name="Klenk H.-P."/>
        </authorList>
    </citation>
    <scope>NUCLEOTIDE SEQUENCE [LARGE SCALE GENOMIC DNA]</scope>
    <source>
        <strain evidence="1 2">DSM 43866</strain>
    </source>
</reference>
<dbReference type="OrthoDB" id="4164470at2"/>
<evidence type="ECO:0000313" key="2">
    <source>
        <dbReference type="Proteomes" id="UP000320239"/>
    </source>
</evidence>